<evidence type="ECO:0000256" key="2">
    <source>
        <dbReference type="ARBA" id="ARBA00022741"/>
    </source>
</evidence>
<gene>
    <name evidence="8" type="ORF">GOCE00092_LOCUS2043</name>
</gene>
<dbReference type="PANTHER" id="PTHR11089:SF30">
    <property type="entry name" value="GUANINE NUCLEOTIDE-BINDING PROTEIN-LIKE 3 HOMOLOG"/>
    <property type="match status" value="1"/>
</dbReference>
<dbReference type="PRINTS" id="PR00326">
    <property type="entry name" value="GTP1OBG"/>
</dbReference>
<evidence type="ECO:0000256" key="5">
    <source>
        <dbReference type="ARBA" id="ARBA00023242"/>
    </source>
</evidence>
<evidence type="ECO:0000256" key="3">
    <source>
        <dbReference type="ARBA" id="ARBA00023054"/>
    </source>
</evidence>
<dbReference type="InterPro" id="IPR027417">
    <property type="entry name" value="P-loop_NTPase"/>
</dbReference>
<dbReference type="PANTHER" id="PTHR11089">
    <property type="entry name" value="GTP-BINDING PROTEIN-RELATED"/>
    <property type="match status" value="1"/>
</dbReference>
<feature type="compositionally biased region" description="Acidic residues" evidence="6">
    <location>
        <begin position="280"/>
        <end position="289"/>
    </location>
</feature>
<reference evidence="8" key="1">
    <citation type="submission" date="2021-01" db="EMBL/GenBank/DDBJ databases">
        <authorList>
            <person name="Corre E."/>
            <person name="Pelletier E."/>
            <person name="Niang G."/>
            <person name="Scheremetjew M."/>
            <person name="Finn R."/>
            <person name="Kale V."/>
            <person name="Holt S."/>
            <person name="Cochrane G."/>
            <person name="Meng A."/>
            <person name="Brown T."/>
            <person name="Cohen L."/>
        </authorList>
    </citation>
    <scope>NUCLEOTIDE SEQUENCE</scope>
    <source>
        <strain evidence="8">CCMP 410</strain>
    </source>
</reference>
<dbReference type="Pfam" id="PF01926">
    <property type="entry name" value="MMR_HSR1"/>
    <property type="match status" value="1"/>
</dbReference>
<dbReference type="AlphaFoldDB" id="A0A7S1Y2R0"/>
<proteinExistence type="predicted"/>
<dbReference type="InterPro" id="IPR006073">
    <property type="entry name" value="GTP-bd"/>
</dbReference>
<dbReference type="SUPFAM" id="SSF52540">
    <property type="entry name" value="P-loop containing nucleoside triphosphate hydrolases"/>
    <property type="match status" value="1"/>
</dbReference>
<feature type="domain" description="G" evidence="7">
    <location>
        <begin position="26"/>
        <end position="86"/>
    </location>
</feature>
<comment type="subcellular location">
    <subcellularLocation>
        <location evidence="1">Nucleus</location>
    </subcellularLocation>
</comment>
<dbReference type="GO" id="GO:0005525">
    <property type="term" value="F:GTP binding"/>
    <property type="evidence" value="ECO:0007669"/>
    <property type="project" value="UniProtKB-KW"/>
</dbReference>
<evidence type="ECO:0000259" key="7">
    <source>
        <dbReference type="Pfam" id="PF01926"/>
    </source>
</evidence>
<evidence type="ECO:0000313" key="8">
    <source>
        <dbReference type="EMBL" id="CAD9273136.1"/>
    </source>
</evidence>
<keyword evidence="2" id="KW-0547">Nucleotide-binding</keyword>
<accession>A0A7S1Y2R0</accession>
<sequence length="289" mass="31242">MDCYNYSRIMQEQVATTKKSKTTIVVGIIGFPNVGKSSIINALKRCRAVGVSSRPGFTTSMQEVVLDKTVRLLDSPGVVFSDEENSTLLGNCLDASSMKDPIPAVTAILERCNVASLIMTYNIPAFPPGNVMMFLAMVARSQGKVLKGGVPNKIAAARSVLRDWNSGKIPYYTTVPKEDDSTTTTSSTKHADAVVVSKFAKEFDALDQQVLGSLKDDKDEMDFVQMTATTSTKGTSSSTEAEMQAAKFLAKPSNSNDDDSDEEMAEALPSANLNRAQLADAEDYDFDDL</sequence>
<dbReference type="GO" id="GO:0005730">
    <property type="term" value="C:nucleolus"/>
    <property type="evidence" value="ECO:0007669"/>
    <property type="project" value="TreeGrafter"/>
</dbReference>
<evidence type="ECO:0000256" key="6">
    <source>
        <dbReference type="SAM" id="MobiDB-lite"/>
    </source>
</evidence>
<keyword evidence="5" id="KW-0539">Nucleus</keyword>
<dbReference type="Gene3D" id="1.10.1580.10">
    <property type="match status" value="1"/>
</dbReference>
<protein>
    <recommendedName>
        <fullName evidence="7">G domain-containing protein</fullName>
    </recommendedName>
</protein>
<dbReference type="Gene3D" id="3.40.50.300">
    <property type="entry name" value="P-loop containing nucleotide triphosphate hydrolases"/>
    <property type="match status" value="1"/>
</dbReference>
<dbReference type="InterPro" id="IPR023179">
    <property type="entry name" value="GTP-bd_ortho_bundle_sf"/>
</dbReference>
<feature type="compositionally biased region" description="Acidic residues" evidence="6">
    <location>
        <begin position="256"/>
        <end position="265"/>
    </location>
</feature>
<feature type="region of interest" description="Disordered" evidence="6">
    <location>
        <begin position="250"/>
        <end position="289"/>
    </location>
</feature>
<evidence type="ECO:0000256" key="4">
    <source>
        <dbReference type="ARBA" id="ARBA00023134"/>
    </source>
</evidence>
<keyword evidence="4" id="KW-0342">GTP-binding</keyword>
<name>A0A7S1Y2R0_9STRA</name>
<dbReference type="InterPro" id="IPR050755">
    <property type="entry name" value="TRAFAC_YlqF/YawG_RiboMat"/>
</dbReference>
<dbReference type="EMBL" id="HBGK01003828">
    <property type="protein sequence ID" value="CAD9273136.1"/>
    <property type="molecule type" value="Transcribed_RNA"/>
</dbReference>
<organism evidence="8">
    <name type="scientific">Grammatophora oceanica</name>
    <dbReference type="NCBI Taxonomy" id="210454"/>
    <lineage>
        <taxon>Eukaryota</taxon>
        <taxon>Sar</taxon>
        <taxon>Stramenopiles</taxon>
        <taxon>Ochrophyta</taxon>
        <taxon>Bacillariophyta</taxon>
        <taxon>Fragilariophyceae</taxon>
        <taxon>Fragilariophycidae</taxon>
        <taxon>Rhabdonematales</taxon>
        <taxon>Grammatophoraceae</taxon>
        <taxon>Grammatophora</taxon>
    </lineage>
</organism>
<keyword evidence="3" id="KW-0175">Coiled coil</keyword>
<evidence type="ECO:0000256" key="1">
    <source>
        <dbReference type="ARBA" id="ARBA00004123"/>
    </source>
</evidence>
<dbReference type="FunFam" id="1.10.1580.10:FF:000002">
    <property type="entry name" value="Guanine nucleotide-binding protein-like 3 (nucleolar)-like"/>
    <property type="match status" value="1"/>
</dbReference>